<dbReference type="RefSeq" id="WP_121962289.1">
    <property type="nucleotide sequence ID" value="NZ_BAABYH010000001.1"/>
</dbReference>
<evidence type="ECO:0000313" key="1">
    <source>
        <dbReference type="EMBL" id="MCB6518820.1"/>
    </source>
</evidence>
<dbReference type="AlphaFoldDB" id="A0AAP2VLA2"/>
<name>A0AAP2VLA2_PARDI</name>
<proteinExistence type="predicted"/>
<gene>
    <name evidence="1" type="ORF">LI194_13540</name>
</gene>
<evidence type="ECO:0000313" key="2">
    <source>
        <dbReference type="Proteomes" id="UP001198806"/>
    </source>
</evidence>
<dbReference type="Proteomes" id="UP001198806">
    <property type="component" value="Unassembled WGS sequence"/>
</dbReference>
<comment type="caution">
    <text evidence="1">The sequence shown here is derived from an EMBL/GenBank/DDBJ whole genome shotgun (WGS) entry which is preliminary data.</text>
</comment>
<sequence>MNLFPDNAIASELAENGKGLIGKIKTDFPYVNAQDKAYFQHLGINESNVYLHIKGHTIYTLIKSIGNCLCYRSRIDFEKDILLDNIQTMGYWEMDKIREDILALS</sequence>
<protein>
    <submittedName>
        <fullName evidence="1">Uncharacterized protein</fullName>
    </submittedName>
</protein>
<reference evidence="1" key="1">
    <citation type="submission" date="2021-10" db="EMBL/GenBank/DDBJ databases">
        <title>Collection of gut derived symbiotic bacterial strains cultured from healthy donors.</title>
        <authorList>
            <person name="Lin H."/>
            <person name="Littmann E."/>
            <person name="Kohout C."/>
            <person name="Pamer E.G."/>
        </authorList>
    </citation>
    <scope>NUCLEOTIDE SEQUENCE</scope>
    <source>
        <strain evidence="1">DFI.2.94</strain>
    </source>
</reference>
<dbReference type="EMBL" id="JAJCNI010000015">
    <property type="protein sequence ID" value="MCB6518820.1"/>
    <property type="molecule type" value="Genomic_DNA"/>
</dbReference>
<accession>A0AAP2VLA2</accession>
<organism evidence="1 2">
    <name type="scientific">Parabacteroides distasonis</name>
    <dbReference type="NCBI Taxonomy" id="823"/>
    <lineage>
        <taxon>Bacteria</taxon>
        <taxon>Pseudomonadati</taxon>
        <taxon>Bacteroidota</taxon>
        <taxon>Bacteroidia</taxon>
        <taxon>Bacteroidales</taxon>
        <taxon>Tannerellaceae</taxon>
        <taxon>Parabacteroides</taxon>
    </lineage>
</organism>